<dbReference type="Gene3D" id="3.90.640.10">
    <property type="entry name" value="Actin, Chain A, domain 4"/>
    <property type="match status" value="1"/>
</dbReference>
<dbReference type="SUPFAM" id="SSF53067">
    <property type="entry name" value="Actin-like ATPase domain"/>
    <property type="match status" value="2"/>
</dbReference>
<reference evidence="3 4" key="1">
    <citation type="journal article" date="2016" name="Nat. Commun.">
        <title>Ectomycorrhizal ecology is imprinted in the genome of the dominant symbiotic fungus Cenococcum geophilum.</title>
        <authorList>
            <consortium name="DOE Joint Genome Institute"/>
            <person name="Peter M."/>
            <person name="Kohler A."/>
            <person name="Ohm R.A."/>
            <person name="Kuo A."/>
            <person name="Krutzmann J."/>
            <person name="Morin E."/>
            <person name="Arend M."/>
            <person name="Barry K.W."/>
            <person name="Binder M."/>
            <person name="Choi C."/>
            <person name="Clum A."/>
            <person name="Copeland A."/>
            <person name="Grisel N."/>
            <person name="Haridas S."/>
            <person name="Kipfer T."/>
            <person name="LaButti K."/>
            <person name="Lindquist E."/>
            <person name="Lipzen A."/>
            <person name="Maire R."/>
            <person name="Meier B."/>
            <person name="Mihaltcheva S."/>
            <person name="Molinier V."/>
            <person name="Murat C."/>
            <person name="Poggeler S."/>
            <person name="Quandt C.A."/>
            <person name="Sperisen C."/>
            <person name="Tritt A."/>
            <person name="Tisserant E."/>
            <person name="Crous P.W."/>
            <person name="Henrissat B."/>
            <person name="Nehls U."/>
            <person name="Egli S."/>
            <person name="Spatafora J.W."/>
            <person name="Grigoriev I.V."/>
            <person name="Martin F.M."/>
        </authorList>
    </citation>
    <scope>NUCLEOTIDE SEQUENCE [LARGE SCALE GENOMIC DNA]</scope>
    <source>
        <strain evidence="3 4">CBS 459.81</strain>
    </source>
</reference>
<gene>
    <name evidence="3" type="ORF">K432DRAFT_386385</name>
</gene>
<dbReference type="PANTHER" id="PTHR11937">
    <property type="entry name" value="ACTIN"/>
    <property type="match status" value="1"/>
</dbReference>
<evidence type="ECO:0000313" key="4">
    <source>
        <dbReference type="Proteomes" id="UP000250266"/>
    </source>
</evidence>
<dbReference type="Proteomes" id="UP000250266">
    <property type="component" value="Unassembled WGS sequence"/>
</dbReference>
<dbReference type="Gene3D" id="3.30.420.40">
    <property type="match status" value="2"/>
</dbReference>
<name>A0A8E2E0H2_9PEZI</name>
<protein>
    <submittedName>
        <fullName evidence="3">Actin-like ATPase domain-containing protein</fullName>
    </submittedName>
</protein>
<dbReference type="CDD" id="cd10207">
    <property type="entry name" value="ASKHA_NBD_Arp10"/>
    <property type="match status" value="1"/>
</dbReference>
<accession>A0A8E2E0H2</accession>
<feature type="compositionally biased region" description="Acidic residues" evidence="2">
    <location>
        <begin position="293"/>
        <end position="302"/>
    </location>
</feature>
<dbReference type="InterPro" id="IPR004000">
    <property type="entry name" value="Actin"/>
</dbReference>
<organism evidence="3 4">
    <name type="scientific">Lepidopterella palustris CBS 459.81</name>
    <dbReference type="NCBI Taxonomy" id="1314670"/>
    <lineage>
        <taxon>Eukaryota</taxon>
        <taxon>Fungi</taxon>
        <taxon>Dikarya</taxon>
        <taxon>Ascomycota</taxon>
        <taxon>Pezizomycotina</taxon>
        <taxon>Dothideomycetes</taxon>
        <taxon>Pleosporomycetidae</taxon>
        <taxon>Mytilinidiales</taxon>
        <taxon>Argynnaceae</taxon>
        <taxon>Lepidopterella</taxon>
    </lineage>
</organism>
<evidence type="ECO:0000256" key="2">
    <source>
        <dbReference type="SAM" id="MobiDB-lite"/>
    </source>
</evidence>
<evidence type="ECO:0000256" key="1">
    <source>
        <dbReference type="RuleBase" id="RU000487"/>
    </source>
</evidence>
<feature type="region of interest" description="Disordered" evidence="2">
    <location>
        <begin position="414"/>
        <end position="464"/>
    </location>
</feature>
<sequence>MTTATDRKVSIGRARPGPSRLQDLAATPESPRTPLLRSTSSIYGSPGGSFRSEDEYVVLELGSRYLRGGFPGESTPRCTLGFGPDEQRRVGDYRQWDPEYSTTRRKRKRGQEWGQEFELYRMDLSDVDLGLVEDKFERVMREAYNKYFLLDPKPRRVLLALPPLMPRELLSTVLSVLFGNFQAPSITLMSSPILSTVAAGLRSALVIDIGWAETTVTGIYEYREVHQRRSIRAGKLLSEEMAKVLDAELAKNESGSSTALPDQVSFEEAEEVLTRVGWCKSREDYPQASATSSDDDENEFTDASEIQPNETSISIPFLASRPPKTLTIPFSTLSSPAETALFASDTPLYDLDDHDQPLHLLTYHALLHLPIDVRGVCMSRIIITGGVSNLPGLKSRLLSELQAIVQQRGWDPVKSYGSASKRRNQLLRKRRQTPKTNLPHSAKSTESTDPTNPPVPLPAGLADPEPDEISAKLARLSTKTVPAATTLGGVIRGVESLGAWAGGSLIAQLRIRGIVEIEREKFLQHGLHGASREKEVSVVPQRQTLGPGVRPGAGDRGSWSLGVWA</sequence>
<keyword evidence="4" id="KW-1185">Reference proteome</keyword>
<feature type="region of interest" description="Disordered" evidence="2">
    <location>
        <begin position="285"/>
        <end position="306"/>
    </location>
</feature>
<feature type="compositionally biased region" description="Basic residues" evidence="2">
    <location>
        <begin position="420"/>
        <end position="433"/>
    </location>
</feature>
<proteinExistence type="inferred from homology"/>
<feature type="region of interest" description="Disordered" evidence="2">
    <location>
        <begin position="534"/>
        <end position="554"/>
    </location>
</feature>
<dbReference type="InterPro" id="IPR043129">
    <property type="entry name" value="ATPase_NBD"/>
</dbReference>
<dbReference type="OrthoDB" id="337660at2759"/>
<evidence type="ECO:0000313" key="3">
    <source>
        <dbReference type="EMBL" id="OCK75127.1"/>
    </source>
</evidence>
<feature type="region of interest" description="Disordered" evidence="2">
    <location>
        <begin position="1"/>
        <end position="41"/>
    </location>
</feature>
<dbReference type="EMBL" id="KV745360">
    <property type="protein sequence ID" value="OCK75127.1"/>
    <property type="molecule type" value="Genomic_DNA"/>
</dbReference>
<feature type="compositionally biased region" description="Polar residues" evidence="2">
    <location>
        <begin position="434"/>
        <end position="450"/>
    </location>
</feature>
<dbReference type="Pfam" id="PF00022">
    <property type="entry name" value="Actin"/>
    <property type="match status" value="1"/>
</dbReference>
<dbReference type="AlphaFoldDB" id="A0A8E2E0H2"/>
<comment type="similarity">
    <text evidence="1">Belongs to the actin family.</text>
</comment>
<dbReference type="SMART" id="SM00268">
    <property type="entry name" value="ACTIN"/>
    <property type="match status" value="1"/>
</dbReference>